<comment type="caution">
    <text evidence="2">The sequence shown here is derived from an EMBL/GenBank/DDBJ whole genome shotgun (WGS) entry which is preliminary data.</text>
</comment>
<dbReference type="Gene3D" id="2.60.260.20">
    <property type="entry name" value="Urease metallochaperone UreE, N-terminal domain"/>
    <property type="match status" value="2"/>
</dbReference>
<name>A0A099F448_9RHOB</name>
<reference evidence="2 3" key="1">
    <citation type="submission" date="2014-09" db="EMBL/GenBank/DDBJ databases">
        <authorList>
            <person name="McGinnis J.M."/>
            <person name="Wolfgang W.J."/>
        </authorList>
    </citation>
    <scope>NUCLEOTIDE SEQUENCE [LARGE SCALE GENOMIC DNA]</scope>
    <source>
        <strain evidence="2 3">HAMBI 3106</strain>
    </source>
</reference>
<dbReference type="CDD" id="cd06257">
    <property type="entry name" value="DnaJ"/>
    <property type="match status" value="1"/>
</dbReference>
<gene>
    <name evidence="2" type="ORF">IC63_11290</name>
</gene>
<dbReference type="GO" id="GO:0042026">
    <property type="term" value="P:protein refolding"/>
    <property type="evidence" value="ECO:0007669"/>
    <property type="project" value="TreeGrafter"/>
</dbReference>
<dbReference type="PROSITE" id="PS00636">
    <property type="entry name" value="DNAJ_1"/>
    <property type="match status" value="1"/>
</dbReference>
<dbReference type="CDD" id="cd10747">
    <property type="entry name" value="DnaJ_C"/>
    <property type="match status" value="1"/>
</dbReference>
<feature type="domain" description="J" evidence="1">
    <location>
        <begin position="4"/>
        <end position="68"/>
    </location>
</feature>
<protein>
    <submittedName>
        <fullName evidence="2">Molecular chaperone DnaJ</fullName>
    </submittedName>
</protein>
<dbReference type="InterPro" id="IPR001623">
    <property type="entry name" value="DnaJ_domain"/>
</dbReference>
<dbReference type="PANTHER" id="PTHR43096:SF10">
    <property type="entry name" value="CHAPERONE PROTEIN DNAJ A6, CHLOROPLASTIC"/>
    <property type="match status" value="1"/>
</dbReference>
<dbReference type="FunFam" id="2.60.260.20:FF:000013">
    <property type="entry name" value="DnaJ subfamily B member 11"/>
    <property type="match status" value="1"/>
</dbReference>
<proteinExistence type="predicted"/>
<reference evidence="2 3" key="2">
    <citation type="submission" date="2014-10" db="EMBL/GenBank/DDBJ databases">
        <title>Paracoccus sanguinis sp. nov., isolated from clinical specimens of New York State patients.</title>
        <authorList>
            <person name="Mingle L.A."/>
            <person name="Cole J.A."/>
            <person name="Lapierre P."/>
            <person name="Musser K.A."/>
        </authorList>
    </citation>
    <scope>NUCLEOTIDE SEQUENCE [LARGE SCALE GENOMIC DNA]</scope>
    <source>
        <strain evidence="2 3">HAMBI 3106</strain>
    </source>
</reference>
<dbReference type="SMART" id="SM00271">
    <property type="entry name" value="DnaJ"/>
    <property type="match status" value="1"/>
</dbReference>
<dbReference type="RefSeq" id="WP_036720231.1">
    <property type="nucleotide sequence ID" value="NZ_JRKS01000036.1"/>
</dbReference>
<organism evidence="2 3">
    <name type="scientific">Paracoccus sphaerophysae</name>
    <dbReference type="NCBI Taxonomy" id="690417"/>
    <lineage>
        <taxon>Bacteria</taxon>
        <taxon>Pseudomonadati</taxon>
        <taxon>Pseudomonadota</taxon>
        <taxon>Alphaproteobacteria</taxon>
        <taxon>Rhodobacterales</taxon>
        <taxon>Paracoccaceae</taxon>
        <taxon>Paracoccus</taxon>
    </lineage>
</organism>
<dbReference type="GO" id="GO:0051082">
    <property type="term" value="F:unfolded protein binding"/>
    <property type="evidence" value="ECO:0007669"/>
    <property type="project" value="InterPro"/>
</dbReference>
<dbReference type="AlphaFoldDB" id="A0A099F448"/>
<dbReference type="PROSITE" id="PS50076">
    <property type="entry name" value="DNAJ_2"/>
    <property type="match status" value="1"/>
</dbReference>
<dbReference type="InterPro" id="IPR036869">
    <property type="entry name" value="J_dom_sf"/>
</dbReference>
<keyword evidence="3" id="KW-1185">Reference proteome</keyword>
<accession>A0A099F448</accession>
<evidence type="ECO:0000313" key="2">
    <source>
        <dbReference type="EMBL" id="KGJ05485.1"/>
    </source>
</evidence>
<dbReference type="Proteomes" id="UP000029917">
    <property type="component" value="Unassembled WGS sequence"/>
</dbReference>
<evidence type="ECO:0000259" key="1">
    <source>
        <dbReference type="PROSITE" id="PS50076"/>
    </source>
</evidence>
<evidence type="ECO:0000313" key="3">
    <source>
        <dbReference type="Proteomes" id="UP000029917"/>
    </source>
</evidence>
<dbReference type="PANTHER" id="PTHR43096">
    <property type="entry name" value="DNAJ HOMOLOG 1, MITOCHONDRIAL-RELATED"/>
    <property type="match status" value="1"/>
</dbReference>
<dbReference type="EMBL" id="JRKS01000036">
    <property type="protein sequence ID" value="KGJ05485.1"/>
    <property type="molecule type" value="Genomic_DNA"/>
</dbReference>
<dbReference type="Pfam" id="PF00226">
    <property type="entry name" value="DnaJ"/>
    <property type="match status" value="1"/>
</dbReference>
<dbReference type="GO" id="GO:0005737">
    <property type="term" value="C:cytoplasm"/>
    <property type="evidence" value="ECO:0007669"/>
    <property type="project" value="TreeGrafter"/>
</dbReference>
<dbReference type="InterPro" id="IPR002939">
    <property type="entry name" value="DnaJ_C"/>
</dbReference>
<dbReference type="Pfam" id="PF01556">
    <property type="entry name" value="DnaJ_C"/>
    <property type="match status" value="1"/>
</dbReference>
<dbReference type="Gene3D" id="1.10.287.110">
    <property type="entry name" value="DnaJ domain"/>
    <property type="match status" value="1"/>
</dbReference>
<dbReference type="InterPro" id="IPR008971">
    <property type="entry name" value="HSP40/DnaJ_pept-bd"/>
</dbReference>
<dbReference type="SUPFAM" id="SSF46565">
    <property type="entry name" value="Chaperone J-domain"/>
    <property type="match status" value="1"/>
</dbReference>
<dbReference type="PRINTS" id="PR00625">
    <property type="entry name" value="JDOMAIN"/>
</dbReference>
<dbReference type="STRING" id="690417.IC63_11290"/>
<sequence>MADDPYAALGVSRTATEAELKKAYRKIAKADHPDLTDDKAAHDRFKAASAAYDLLKDPDQRARFDRGEIDAQGQERAQRRYYRDFSEAQGNPYRGEANYGDFSDVFADLFGDGGAAGGRGGFGQGWQSGGRGGARSFDMRGQDHRYTLEVDFLTAARGGTTRITLPDGNVLDVTIPAGTRDGQTIRLRGKGGAGMGNGAAGDALLSVTVADDPDWRRDGDDVVTTLPISLDEAVLGAKVEADTLDGPVMLTVPAGASSGRKLRLRGRGLKGADGRRGDHYVELRVAMPPVVDDELAEFIRGWRAKNAYDPRADRERGGR</sequence>
<dbReference type="SUPFAM" id="SSF49493">
    <property type="entry name" value="HSP40/DnaJ peptide-binding domain"/>
    <property type="match status" value="2"/>
</dbReference>
<dbReference type="InterPro" id="IPR018253">
    <property type="entry name" value="DnaJ_domain_CS"/>
</dbReference>
<dbReference type="OrthoDB" id="9779889at2"/>